<dbReference type="PRINTS" id="PR00132">
    <property type="entry name" value="GLHYDRLASE2"/>
</dbReference>
<dbReference type="EMBL" id="KV875093">
    <property type="protein sequence ID" value="OIW35569.1"/>
    <property type="molecule type" value="Genomic_DNA"/>
</dbReference>
<dbReference type="NCBIfam" id="NF041463">
    <property type="entry name" value="GalB"/>
    <property type="match status" value="1"/>
</dbReference>
<dbReference type="Proteomes" id="UP000182658">
    <property type="component" value="Unassembled WGS sequence"/>
</dbReference>
<dbReference type="Pfam" id="PF16355">
    <property type="entry name" value="DUF4982"/>
    <property type="match status" value="1"/>
</dbReference>
<dbReference type="InterPro" id="IPR006104">
    <property type="entry name" value="Glyco_hydro_2_N"/>
</dbReference>
<evidence type="ECO:0000259" key="7">
    <source>
        <dbReference type="Pfam" id="PF02837"/>
    </source>
</evidence>
<keyword evidence="2 10" id="KW-0378">Hydrolase</keyword>
<dbReference type="Gene3D" id="3.20.20.80">
    <property type="entry name" value="Glycosidases"/>
    <property type="match status" value="1"/>
</dbReference>
<dbReference type="InterPro" id="IPR051913">
    <property type="entry name" value="GH2_Domain-Containing"/>
</dbReference>
<evidence type="ECO:0000259" key="8">
    <source>
        <dbReference type="Pfam" id="PF16355"/>
    </source>
</evidence>
<feature type="domain" description="Glycosyl hydrolases family 2 sugar binding" evidence="7">
    <location>
        <begin position="108"/>
        <end position="230"/>
    </location>
</feature>
<dbReference type="InterPro" id="IPR036156">
    <property type="entry name" value="Beta-gal/glucu_dom_sf"/>
</dbReference>
<dbReference type="Pfam" id="PF00703">
    <property type="entry name" value="Glyco_hydro_2"/>
    <property type="match status" value="1"/>
</dbReference>
<dbReference type="Pfam" id="PF02837">
    <property type="entry name" value="Glyco_hydro_2_N"/>
    <property type="match status" value="1"/>
</dbReference>
<evidence type="ECO:0000256" key="4">
    <source>
        <dbReference type="SAM" id="SignalP"/>
    </source>
</evidence>
<comment type="similarity">
    <text evidence="1">Belongs to the glycosyl hydrolase 2 family.</text>
</comment>
<name>A0A1J7JQ94_9PEZI</name>
<reference evidence="10 11" key="1">
    <citation type="submission" date="2016-10" db="EMBL/GenBank/DDBJ databases">
        <title>Draft genome sequence of Coniochaeta ligniaria NRRL30616, a lignocellulolytic fungus for bioabatement of inhibitors in plant biomass hydrolysates.</title>
        <authorList>
            <consortium name="DOE Joint Genome Institute"/>
            <person name="Jimenez D.J."/>
            <person name="Hector R.E."/>
            <person name="Riley R."/>
            <person name="Sun H."/>
            <person name="Grigoriev I.V."/>
            <person name="Van Elsas J.D."/>
            <person name="Nichols N.N."/>
        </authorList>
    </citation>
    <scope>NUCLEOTIDE SEQUENCE [LARGE SCALE GENOMIC DNA]</scope>
    <source>
        <strain evidence="10 11">NRRL 30616</strain>
    </source>
</reference>
<dbReference type="InterPro" id="IPR006101">
    <property type="entry name" value="Glyco_hydro_2"/>
</dbReference>
<protein>
    <submittedName>
        <fullName evidence="10">Glycoside hydrolase</fullName>
    </submittedName>
</protein>
<dbReference type="InterPro" id="IPR006103">
    <property type="entry name" value="Glyco_hydro_2_cat"/>
</dbReference>
<dbReference type="Pfam" id="PF18565">
    <property type="entry name" value="Glyco_hydro2_C5"/>
    <property type="match status" value="1"/>
</dbReference>
<dbReference type="STRING" id="1408157.A0A1J7JQ94"/>
<dbReference type="SUPFAM" id="SSF49303">
    <property type="entry name" value="beta-Galactosidase/glucuronidase domain"/>
    <property type="match status" value="1"/>
</dbReference>
<dbReference type="InterPro" id="IPR013783">
    <property type="entry name" value="Ig-like_fold"/>
</dbReference>
<feature type="signal peptide" evidence="4">
    <location>
        <begin position="1"/>
        <end position="22"/>
    </location>
</feature>
<feature type="domain" description="Glycoside hydrolase family 2" evidence="9">
    <location>
        <begin position="771"/>
        <end position="869"/>
    </location>
</feature>
<evidence type="ECO:0000256" key="1">
    <source>
        <dbReference type="ARBA" id="ARBA00007401"/>
    </source>
</evidence>
<sequence>MQPSRLHLLGVLLFFFHHLAGAISLAGIQHEDVLTAGRERLSLNAGWRFRRTTDNPDTLTYAKMKSWIMPSANPFIKNASKHYTRPAGQPANVSFAHATFVDSAWEMVDLPHDWAIKGPFYTGSNPTVGPGMGRLPSQGIGWYRRKFALTEAGTGKAIYLDVDGAMSYAMVWLNGQFVGGWPYGYASWRVELTPYVTQGDNIVAIWLDNAVDNSRWYPGAGIYRNVWLTKVHATHVGQTGTYIVSRQVSAASAILNLVVQVDNGAANTTTAVQVSTDVHVYDAAAGKAGEKVAEFPNTTLSVDAGKTKAANASLTLLNPQLWGPPPTQKPNMYVAVTRLSLGNDVIDTYQTRFGVRALEYKNDGLRVNGEKVYLHGLCQHHDLGSLGSAFNIRAAERQLEILQDMGANAIRTSHNPPAPELLDLTDRLGFVVLDEIFDTWNHHKTSNDFQTIFADWHEPDLRAFIRRDRNHPSVFAWSFGNELSEQSSAEGGTTARELKGIVNEEDPTRQTTVAMNSAGPTSALASVIDLIGLNYQGEGARANGEQYPSFRTKFPSKMLFSTESASAISSRGQYMFPVAATNNAKVSGSQGGGDPAAKQISAYDVYAVDWGASADRVFEVQDRYPYVAGEFVWTGWDYVGEPTPYDTRSSYFGIVDLAGFPKDRFYLYQSRWRPELRMAHVLPHWNWPDRVGKVTPVHVFSAGNEAELFLNGRSQGRQMRKDYTYRFRWDNVTYEPGELHVVTYKDSKEWASATVRTPGGAARLQLSTYKNRTSIRADGTDLLFVTAAVVDDKGGFVATATDNIVFSVKGPGEIVSTDNGDATDYITFPSKERRAFAGLALAIVKAEAGITEPITVRAEAEGLAAAEITVDVK</sequence>
<dbReference type="AlphaFoldDB" id="A0A1J7JQ94"/>
<dbReference type="PANTHER" id="PTHR42732:SF1">
    <property type="entry name" value="BETA-MANNOSIDASE"/>
    <property type="match status" value="1"/>
</dbReference>
<dbReference type="SUPFAM" id="SSF49785">
    <property type="entry name" value="Galactose-binding domain-like"/>
    <property type="match status" value="1"/>
</dbReference>
<keyword evidence="3" id="KW-0326">Glycosidase</keyword>
<feature type="domain" description="Glycoside hydrolase family 2 immunoglobulin-like beta-sandwich" evidence="5">
    <location>
        <begin position="248"/>
        <end position="356"/>
    </location>
</feature>
<evidence type="ECO:0000259" key="6">
    <source>
        <dbReference type="Pfam" id="PF02836"/>
    </source>
</evidence>
<evidence type="ECO:0000259" key="9">
    <source>
        <dbReference type="Pfam" id="PF18565"/>
    </source>
</evidence>
<feature type="chain" id="PRO_5012882323" evidence="4">
    <location>
        <begin position="23"/>
        <end position="873"/>
    </location>
</feature>
<dbReference type="InParanoid" id="A0A1J7JQ94"/>
<dbReference type="PANTHER" id="PTHR42732">
    <property type="entry name" value="BETA-GALACTOSIDASE"/>
    <property type="match status" value="1"/>
</dbReference>
<dbReference type="SUPFAM" id="SSF51445">
    <property type="entry name" value="(Trans)glycosidases"/>
    <property type="match status" value="1"/>
</dbReference>
<dbReference type="InterPro" id="IPR040605">
    <property type="entry name" value="Glyco_hydro2_dom5"/>
</dbReference>
<dbReference type="InterPro" id="IPR006102">
    <property type="entry name" value="Ig-like_GH2"/>
</dbReference>
<dbReference type="InterPro" id="IPR008979">
    <property type="entry name" value="Galactose-bd-like_sf"/>
</dbReference>
<proteinExistence type="inferred from homology"/>
<feature type="domain" description="DUF4982" evidence="8">
    <location>
        <begin position="692"/>
        <end position="751"/>
    </location>
</feature>
<dbReference type="Pfam" id="PF02836">
    <property type="entry name" value="Glyco_hydro_2_C"/>
    <property type="match status" value="1"/>
</dbReference>
<gene>
    <name evidence="10" type="ORF">CONLIGDRAFT_567062</name>
</gene>
<dbReference type="GO" id="GO:0005975">
    <property type="term" value="P:carbohydrate metabolic process"/>
    <property type="evidence" value="ECO:0007669"/>
    <property type="project" value="InterPro"/>
</dbReference>
<evidence type="ECO:0000256" key="2">
    <source>
        <dbReference type="ARBA" id="ARBA00022801"/>
    </source>
</evidence>
<keyword evidence="4" id="KW-0732">Signal</keyword>
<evidence type="ECO:0000259" key="5">
    <source>
        <dbReference type="Pfam" id="PF00703"/>
    </source>
</evidence>
<evidence type="ECO:0000313" key="11">
    <source>
        <dbReference type="Proteomes" id="UP000182658"/>
    </source>
</evidence>
<keyword evidence="11" id="KW-1185">Reference proteome</keyword>
<dbReference type="Gene3D" id="2.60.120.260">
    <property type="entry name" value="Galactose-binding domain-like"/>
    <property type="match status" value="1"/>
</dbReference>
<dbReference type="OrthoDB" id="408532at2759"/>
<dbReference type="InterPro" id="IPR048229">
    <property type="entry name" value="GalB-like"/>
</dbReference>
<feature type="domain" description="Glycoside hydrolase family 2 catalytic" evidence="6">
    <location>
        <begin position="361"/>
        <end position="672"/>
    </location>
</feature>
<accession>A0A1J7JQ94</accession>
<dbReference type="InterPro" id="IPR032311">
    <property type="entry name" value="DUF4982"/>
</dbReference>
<organism evidence="10 11">
    <name type="scientific">Coniochaeta ligniaria NRRL 30616</name>
    <dbReference type="NCBI Taxonomy" id="1408157"/>
    <lineage>
        <taxon>Eukaryota</taxon>
        <taxon>Fungi</taxon>
        <taxon>Dikarya</taxon>
        <taxon>Ascomycota</taxon>
        <taxon>Pezizomycotina</taxon>
        <taxon>Sordariomycetes</taxon>
        <taxon>Sordariomycetidae</taxon>
        <taxon>Coniochaetales</taxon>
        <taxon>Coniochaetaceae</taxon>
        <taxon>Coniochaeta</taxon>
    </lineage>
</organism>
<dbReference type="GO" id="GO:0004553">
    <property type="term" value="F:hydrolase activity, hydrolyzing O-glycosyl compounds"/>
    <property type="evidence" value="ECO:0007669"/>
    <property type="project" value="InterPro"/>
</dbReference>
<dbReference type="Gene3D" id="2.60.40.10">
    <property type="entry name" value="Immunoglobulins"/>
    <property type="match status" value="3"/>
</dbReference>
<evidence type="ECO:0000313" key="10">
    <source>
        <dbReference type="EMBL" id="OIW35569.1"/>
    </source>
</evidence>
<evidence type="ECO:0000256" key="3">
    <source>
        <dbReference type="ARBA" id="ARBA00023295"/>
    </source>
</evidence>
<dbReference type="InterPro" id="IPR017853">
    <property type="entry name" value="GH"/>
</dbReference>